<evidence type="ECO:0000256" key="1">
    <source>
        <dbReference type="SAM" id="Phobius"/>
    </source>
</evidence>
<dbReference type="RefSeq" id="WP_007020343.1">
    <property type="nucleotide sequence ID" value="NZ_CH724125.1"/>
</dbReference>
<evidence type="ECO:0000313" key="2">
    <source>
        <dbReference type="EMBL" id="EAR60671.1"/>
    </source>
</evidence>
<proteinExistence type="predicted"/>
<organism evidence="2 3">
    <name type="scientific">Neptuniibacter caesariensis</name>
    <dbReference type="NCBI Taxonomy" id="207954"/>
    <lineage>
        <taxon>Bacteria</taxon>
        <taxon>Pseudomonadati</taxon>
        <taxon>Pseudomonadota</taxon>
        <taxon>Gammaproteobacteria</taxon>
        <taxon>Oceanospirillales</taxon>
        <taxon>Oceanospirillaceae</taxon>
        <taxon>Neptuniibacter</taxon>
    </lineage>
</organism>
<accession>A0A7U8GRT3</accession>
<dbReference type="Proteomes" id="UP000002171">
    <property type="component" value="Unassembled WGS sequence"/>
</dbReference>
<comment type="caution">
    <text evidence="2">The sequence shown here is derived from an EMBL/GenBank/DDBJ whole genome shotgun (WGS) entry which is preliminary data.</text>
</comment>
<keyword evidence="1" id="KW-0812">Transmembrane</keyword>
<name>A0A7U8GRT3_NEPCE</name>
<dbReference type="EMBL" id="AAOW01000014">
    <property type="protein sequence ID" value="EAR60671.1"/>
    <property type="molecule type" value="Genomic_DNA"/>
</dbReference>
<dbReference type="OrthoDB" id="5917490at2"/>
<dbReference type="AlphaFoldDB" id="A0A7U8GRT3"/>
<keyword evidence="1" id="KW-1133">Transmembrane helix</keyword>
<evidence type="ECO:0000313" key="3">
    <source>
        <dbReference type="Proteomes" id="UP000002171"/>
    </source>
</evidence>
<keyword evidence="1" id="KW-0472">Membrane</keyword>
<protein>
    <submittedName>
        <fullName evidence="2">Uncharacterized protein</fullName>
    </submittedName>
</protein>
<gene>
    <name evidence="2" type="ORF">MED92_13388</name>
</gene>
<keyword evidence="3" id="KW-1185">Reference proteome</keyword>
<sequence>MTDPAKGKNTLLLQIAGILVVVAGLGSALYLPKLLQDAPPQSRSLPTAPRCDLNNSSCLAQDKSQSISLSIDTDSIHSAKALPFIVTLADIKAEQVMVDLQGKEMFMGLNQVMMKPVPGTDNQWQADVTLAVCTTGTMTWVATIKTEANGVITDAAFEFDAQ</sequence>
<feature type="transmembrane region" description="Helical" evidence="1">
    <location>
        <begin position="12"/>
        <end position="31"/>
    </location>
</feature>
<reference evidence="2 3" key="1">
    <citation type="submission" date="2006-02" db="EMBL/GenBank/DDBJ databases">
        <authorList>
            <person name="Pinhassi J."/>
            <person name="Pedros-Alio C."/>
            <person name="Ferriera S."/>
            <person name="Johnson J."/>
            <person name="Kravitz S."/>
            <person name="Halpern A."/>
            <person name="Remington K."/>
            <person name="Beeson K."/>
            <person name="Tran B."/>
            <person name="Rogers Y.-H."/>
            <person name="Friedman R."/>
            <person name="Venter J.C."/>
        </authorList>
    </citation>
    <scope>NUCLEOTIDE SEQUENCE [LARGE SCALE GENOMIC DNA]</scope>
    <source>
        <strain evidence="2 3">MED92</strain>
    </source>
</reference>